<evidence type="ECO:0000313" key="4">
    <source>
        <dbReference type="Proteomes" id="UP000199233"/>
    </source>
</evidence>
<protein>
    <submittedName>
        <fullName evidence="3">Carbohydrate-selective porin, OprB family</fullName>
    </submittedName>
</protein>
<dbReference type="STRING" id="489703.SAMN04488038_109168"/>
<reference evidence="4" key="1">
    <citation type="submission" date="2016-10" db="EMBL/GenBank/DDBJ databases">
        <authorList>
            <person name="Varghese N."/>
            <person name="Submissions S."/>
        </authorList>
    </citation>
    <scope>NUCLEOTIDE SEQUENCE [LARGE SCALE GENOMIC DNA]</scope>
    <source>
        <strain evidence="4">DSM 25927</strain>
    </source>
</reference>
<dbReference type="EMBL" id="FOFS01000009">
    <property type="protein sequence ID" value="SEQ69279.1"/>
    <property type="molecule type" value="Genomic_DNA"/>
</dbReference>
<keyword evidence="4" id="KW-1185">Reference proteome</keyword>
<dbReference type="AlphaFoldDB" id="A0A1H9I3W9"/>
<dbReference type="RefSeq" id="WP_093286658.1">
    <property type="nucleotide sequence ID" value="NZ_FOFS01000009.1"/>
</dbReference>
<dbReference type="InterPro" id="IPR038673">
    <property type="entry name" value="OprB_sf"/>
</dbReference>
<sequence>MKTSAPPRAFLILSALASAAVQAQDATETVNLHAQFTEVVQGHPSFRSPYEGENSLKGERSVRQTSDLTLYAGLRLAPHSELYLDGELDQGFGLSNTLGLAGYASGEAYKVGRATPYAKLQRAFLRQSFEFGGEYEALPSAANQLGGGLTHNHLTLSIGKYSVTDLFDTNRYAHDPRGDFLNWSLLDAGAFDYAADAWGYSYGGAAEWQQRQWTLRGGVFAMSRVPNSPQLEPAFKQFALIGELEHRHQCWGEDGALRLTAFDNRGRMARYDAAVAAAQRSAAPADVSSLRQFDSRPGAALNLEQALTADLGLFTRLSANDGSKETFEFTDINRSLSGGLSLQGSAWQRAQDSVGLAAVVNELSGAAQRYFAAGGMGLLIGDGQLPHYGSERIAELYYRWQMLPQLQLSADGQYVENPAYNRDRGPVRLAALRLHVQF</sequence>
<accession>A0A1H9I3W9</accession>
<feature type="chain" id="PRO_5011330441" evidence="2">
    <location>
        <begin position="24"/>
        <end position="438"/>
    </location>
</feature>
<evidence type="ECO:0000256" key="1">
    <source>
        <dbReference type="ARBA" id="ARBA00008769"/>
    </source>
</evidence>
<dbReference type="Proteomes" id="UP000199233">
    <property type="component" value="Unassembled WGS sequence"/>
</dbReference>
<dbReference type="GO" id="GO:0008643">
    <property type="term" value="P:carbohydrate transport"/>
    <property type="evidence" value="ECO:0007669"/>
    <property type="project" value="InterPro"/>
</dbReference>
<dbReference type="GO" id="GO:0015288">
    <property type="term" value="F:porin activity"/>
    <property type="evidence" value="ECO:0007669"/>
    <property type="project" value="InterPro"/>
</dbReference>
<dbReference type="OrthoDB" id="5755240at2"/>
<gene>
    <name evidence="3" type="ORF">SAMN04488038_109168</name>
</gene>
<comment type="similarity">
    <text evidence="1 2">Belongs to the OprB family.</text>
</comment>
<organism evidence="3 4">
    <name type="scientific">Solimonas aquatica</name>
    <dbReference type="NCBI Taxonomy" id="489703"/>
    <lineage>
        <taxon>Bacteria</taxon>
        <taxon>Pseudomonadati</taxon>
        <taxon>Pseudomonadota</taxon>
        <taxon>Gammaproteobacteria</taxon>
        <taxon>Nevskiales</taxon>
        <taxon>Nevskiaceae</taxon>
        <taxon>Solimonas</taxon>
    </lineage>
</organism>
<dbReference type="InterPro" id="IPR007049">
    <property type="entry name" value="Carb-sel_porin_OprB"/>
</dbReference>
<feature type="signal peptide" evidence="2">
    <location>
        <begin position="1"/>
        <end position="23"/>
    </location>
</feature>
<proteinExistence type="inferred from homology"/>
<dbReference type="GO" id="GO:0016020">
    <property type="term" value="C:membrane"/>
    <property type="evidence" value="ECO:0007669"/>
    <property type="project" value="InterPro"/>
</dbReference>
<evidence type="ECO:0000256" key="2">
    <source>
        <dbReference type="RuleBase" id="RU363072"/>
    </source>
</evidence>
<evidence type="ECO:0000313" key="3">
    <source>
        <dbReference type="EMBL" id="SEQ69279.1"/>
    </source>
</evidence>
<name>A0A1H9I3W9_9GAMM</name>
<dbReference type="Gene3D" id="2.40.160.180">
    <property type="entry name" value="Carbohydrate-selective porin OprB"/>
    <property type="match status" value="1"/>
</dbReference>
<dbReference type="Pfam" id="PF04966">
    <property type="entry name" value="OprB"/>
    <property type="match status" value="1"/>
</dbReference>
<keyword evidence="2" id="KW-0732">Signal</keyword>